<keyword evidence="2" id="KW-1185">Reference proteome</keyword>
<dbReference type="EMBL" id="JAINUG010000111">
    <property type="protein sequence ID" value="KAJ8395967.1"/>
    <property type="molecule type" value="Genomic_DNA"/>
</dbReference>
<organism evidence="1 2">
    <name type="scientific">Aldrovandia affinis</name>
    <dbReference type="NCBI Taxonomy" id="143900"/>
    <lineage>
        <taxon>Eukaryota</taxon>
        <taxon>Metazoa</taxon>
        <taxon>Chordata</taxon>
        <taxon>Craniata</taxon>
        <taxon>Vertebrata</taxon>
        <taxon>Euteleostomi</taxon>
        <taxon>Actinopterygii</taxon>
        <taxon>Neopterygii</taxon>
        <taxon>Teleostei</taxon>
        <taxon>Notacanthiformes</taxon>
        <taxon>Halosauridae</taxon>
        <taxon>Aldrovandia</taxon>
    </lineage>
</organism>
<accession>A0AAD7WGC1</accession>
<gene>
    <name evidence="1" type="ORF">AAFF_G00026750</name>
</gene>
<evidence type="ECO:0000313" key="1">
    <source>
        <dbReference type="EMBL" id="KAJ8395967.1"/>
    </source>
</evidence>
<sequence>MPKTTVIKISKENAVKVENFRQSLLQQASFSINRRWRRTVTMGKRRRRIKRKVKPLSLSFMSFSHRRALSVTDRDILVGPVITPISILSFSSTATCGYIQVNVEVVGLEVVGLLDRVKPEIRTLKETCILAFYRARRCRDQSL</sequence>
<evidence type="ECO:0000313" key="2">
    <source>
        <dbReference type="Proteomes" id="UP001221898"/>
    </source>
</evidence>
<protein>
    <submittedName>
        <fullName evidence="1">Uncharacterized protein</fullName>
    </submittedName>
</protein>
<reference evidence="1" key="1">
    <citation type="journal article" date="2023" name="Science">
        <title>Genome structures resolve the early diversification of teleost fishes.</title>
        <authorList>
            <person name="Parey E."/>
            <person name="Louis A."/>
            <person name="Montfort J."/>
            <person name="Bouchez O."/>
            <person name="Roques C."/>
            <person name="Iampietro C."/>
            <person name="Lluch J."/>
            <person name="Castinel A."/>
            <person name="Donnadieu C."/>
            <person name="Desvignes T."/>
            <person name="Floi Bucao C."/>
            <person name="Jouanno E."/>
            <person name="Wen M."/>
            <person name="Mejri S."/>
            <person name="Dirks R."/>
            <person name="Jansen H."/>
            <person name="Henkel C."/>
            <person name="Chen W.J."/>
            <person name="Zahm M."/>
            <person name="Cabau C."/>
            <person name="Klopp C."/>
            <person name="Thompson A.W."/>
            <person name="Robinson-Rechavi M."/>
            <person name="Braasch I."/>
            <person name="Lecointre G."/>
            <person name="Bobe J."/>
            <person name="Postlethwait J.H."/>
            <person name="Berthelot C."/>
            <person name="Roest Crollius H."/>
            <person name="Guiguen Y."/>
        </authorList>
    </citation>
    <scope>NUCLEOTIDE SEQUENCE</scope>
    <source>
        <strain evidence="1">NC1722</strain>
    </source>
</reference>
<dbReference type="Proteomes" id="UP001221898">
    <property type="component" value="Unassembled WGS sequence"/>
</dbReference>
<comment type="caution">
    <text evidence="1">The sequence shown here is derived from an EMBL/GenBank/DDBJ whole genome shotgun (WGS) entry which is preliminary data.</text>
</comment>
<name>A0AAD7WGC1_9TELE</name>
<dbReference type="AlphaFoldDB" id="A0AAD7WGC1"/>
<proteinExistence type="predicted"/>